<evidence type="ECO:0000256" key="1">
    <source>
        <dbReference type="ARBA" id="ARBA00009861"/>
    </source>
</evidence>
<keyword evidence="4" id="KW-1185">Reference proteome</keyword>
<feature type="signal peptide" evidence="2">
    <location>
        <begin position="1"/>
        <end position="25"/>
    </location>
</feature>
<dbReference type="InterPro" id="IPR023213">
    <property type="entry name" value="CAT-like_dom_sf"/>
</dbReference>
<dbReference type="Proteomes" id="UP000289738">
    <property type="component" value="Chromosome B06"/>
</dbReference>
<evidence type="ECO:0000256" key="2">
    <source>
        <dbReference type="SAM" id="SignalP"/>
    </source>
</evidence>
<dbReference type="EMBL" id="SDMP01000016">
    <property type="protein sequence ID" value="RYR05690.1"/>
    <property type="molecule type" value="Genomic_DNA"/>
</dbReference>
<dbReference type="AlphaFoldDB" id="A0A444YUT5"/>
<comment type="similarity">
    <text evidence="1">Belongs to the plant acyltransferase family.</text>
</comment>
<gene>
    <name evidence="3" type="ORF">Ahy_B06g085522</name>
</gene>
<name>A0A444YUT5_ARAHY</name>
<evidence type="ECO:0008006" key="5">
    <source>
        <dbReference type="Google" id="ProtNLM"/>
    </source>
</evidence>
<comment type="caution">
    <text evidence="3">The sequence shown here is derived from an EMBL/GenBank/DDBJ whole genome shotgun (WGS) entry which is preliminary data.</text>
</comment>
<proteinExistence type="inferred from homology"/>
<sequence>MKLSLPRVLFLKCVTFCQIIIIVMATNNDNNNIVSYICKRTVVSTKPIEPGKYMTFSVLDRCMEKNHIRMVYYYQSSLGEGEFGKMTKNLRETLSEMLNYYPMVTGRLVRDSEEKWKVKCNDAGVRVVEAKAKGSVEEWLKNVDSEKEHMLVYWEDMYHKPYYWSTFYVQITEFEEGGLAIGLSCFHLLADYTSATNFLKAWSDISLGNKITVLPLFHPLPSTRKRISNHHPYFELINHYKSSIERPIPIKEEKYTIISLGFSHQMVNACISKAQFNGPSGPITMTPFEALAGLFWASISNIKGLQNGLIDMSICLDARKLLGLDYGFFGNTMIYNKVHANGNLEGNIFVQATRYIREVVAKMDNEGIMDLIEWLEKNEMNSPRMINGPDLICVSLENVEPYLSVFEDWLKPLRVSCYIEPVLGEGQVLILPGTPEEGPLSRVVMVTLKEDEAIKLFEDDLISQFSPTIFMKC</sequence>
<keyword evidence="2" id="KW-0732">Signal</keyword>
<dbReference type="GO" id="GO:0016747">
    <property type="term" value="F:acyltransferase activity, transferring groups other than amino-acyl groups"/>
    <property type="evidence" value="ECO:0007669"/>
    <property type="project" value="TreeGrafter"/>
</dbReference>
<feature type="chain" id="PRO_5019071692" description="Protein ECERIFERUM" evidence="2">
    <location>
        <begin position="26"/>
        <end position="473"/>
    </location>
</feature>
<organism evidence="3 4">
    <name type="scientific">Arachis hypogaea</name>
    <name type="common">Peanut</name>
    <dbReference type="NCBI Taxonomy" id="3818"/>
    <lineage>
        <taxon>Eukaryota</taxon>
        <taxon>Viridiplantae</taxon>
        <taxon>Streptophyta</taxon>
        <taxon>Embryophyta</taxon>
        <taxon>Tracheophyta</taxon>
        <taxon>Spermatophyta</taxon>
        <taxon>Magnoliopsida</taxon>
        <taxon>eudicotyledons</taxon>
        <taxon>Gunneridae</taxon>
        <taxon>Pentapetalae</taxon>
        <taxon>rosids</taxon>
        <taxon>fabids</taxon>
        <taxon>Fabales</taxon>
        <taxon>Fabaceae</taxon>
        <taxon>Papilionoideae</taxon>
        <taxon>50 kb inversion clade</taxon>
        <taxon>dalbergioids sensu lato</taxon>
        <taxon>Dalbergieae</taxon>
        <taxon>Pterocarpus clade</taxon>
        <taxon>Arachis</taxon>
    </lineage>
</organism>
<dbReference type="Gene3D" id="3.30.559.10">
    <property type="entry name" value="Chloramphenicol acetyltransferase-like domain"/>
    <property type="match status" value="2"/>
</dbReference>
<reference evidence="3 4" key="1">
    <citation type="submission" date="2019-01" db="EMBL/GenBank/DDBJ databases">
        <title>Sequencing of cultivated peanut Arachis hypogaea provides insights into genome evolution and oil improvement.</title>
        <authorList>
            <person name="Chen X."/>
        </authorList>
    </citation>
    <scope>NUCLEOTIDE SEQUENCE [LARGE SCALE GENOMIC DNA]</scope>
    <source>
        <strain evidence="4">cv. Fuhuasheng</strain>
        <tissue evidence="3">Leaves</tissue>
    </source>
</reference>
<dbReference type="InterPro" id="IPR050317">
    <property type="entry name" value="Plant_Fungal_Acyltransferase"/>
</dbReference>
<dbReference type="Pfam" id="PF02458">
    <property type="entry name" value="Transferase"/>
    <property type="match status" value="1"/>
</dbReference>
<evidence type="ECO:0000313" key="3">
    <source>
        <dbReference type="EMBL" id="RYR05690.1"/>
    </source>
</evidence>
<protein>
    <recommendedName>
        <fullName evidence="5">Protein ECERIFERUM</fullName>
    </recommendedName>
</protein>
<accession>A0A444YUT5</accession>
<dbReference type="PANTHER" id="PTHR31642">
    <property type="entry name" value="TRICHOTHECENE 3-O-ACETYLTRANSFERASE"/>
    <property type="match status" value="1"/>
</dbReference>
<dbReference type="PANTHER" id="PTHR31642:SF26">
    <property type="entry name" value="HXXXD-TYPE ACYL-TRANSFERASE FAMILY PROTEIN"/>
    <property type="match status" value="1"/>
</dbReference>
<evidence type="ECO:0000313" key="4">
    <source>
        <dbReference type="Proteomes" id="UP000289738"/>
    </source>
</evidence>